<gene>
    <name evidence="1" type="ORF">FPE_LOCUS5252</name>
</gene>
<organism evidence="1 2">
    <name type="scientific">Fraxinus pennsylvanica</name>
    <dbReference type="NCBI Taxonomy" id="56036"/>
    <lineage>
        <taxon>Eukaryota</taxon>
        <taxon>Viridiplantae</taxon>
        <taxon>Streptophyta</taxon>
        <taxon>Embryophyta</taxon>
        <taxon>Tracheophyta</taxon>
        <taxon>Spermatophyta</taxon>
        <taxon>Magnoliopsida</taxon>
        <taxon>eudicotyledons</taxon>
        <taxon>Gunneridae</taxon>
        <taxon>Pentapetalae</taxon>
        <taxon>asterids</taxon>
        <taxon>lamiids</taxon>
        <taxon>Lamiales</taxon>
        <taxon>Oleaceae</taxon>
        <taxon>Oleeae</taxon>
        <taxon>Fraxinus</taxon>
    </lineage>
</organism>
<dbReference type="Proteomes" id="UP000834106">
    <property type="component" value="Chromosome 3"/>
</dbReference>
<evidence type="ECO:0000313" key="2">
    <source>
        <dbReference type="Proteomes" id="UP000834106"/>
    </source>
</evidence>
<name>A0AAD1Z004_9LAMI</name>
<evidence type="ECO:0000313" key="1">
    <source>
        <dbReference type="EMBL" id="CAI9757822.1"/>
    </source>
</evidence>
<proteinExistence type="predicted"/>
<accession>A0AAD1Z004</accession>
<keyword evidence="2" id="KW-1185">Reference proteome</keyword>
<reference evidence="1" key="1">
    <citation type="submission" date="2023-05" db="EMBL/GenBank/DDBJ databases">
        <authorList>
            <person name="Huff M."/>
        </authorList>
    </citation>
    <scope>NUCLEOTIDE SEQUENCE</scope>
</reference>
<dbReference type="PANTHER" id="PTHR16128:SF5">
    <property type="entry name" value="FAD_NAD(P)-BINDING OXIDOREDUCTASE FAMILY PROTEIN"/>
    <property type="match status" value="1"/>
</dbReference>
<dbReference type="Gene3D" id="3.90.660.10">
    <property type="match status" value="1"/>
</dbReference>
<dbReference type="AlphaFoldDB" id="A0AAD1Z004"/>
<protein>
    <submittedName>
        <fullName evidence="1">Uncharacterized protein</fullName>
    </submittedName>
</protein>
<dbReference type="PANTHER" id="PTHR16128">
    <property type="entry name" value="FAD/NAD(P)-BINDING OXIDOREDUCTASE FAMILY PROTEIN"/>
    <property type="match status" value="1"/>
</dbReference>
<sequence length="200" mass="22354">MSSIASKVAAIRRFFREIAEDGRELLFDHGVPCFSLNASNSEVQSLVNNWKSRGFVAEWKEKFDSFDCGAKKFLKIEEKGVNKKYVGVPGMNSICRALCHEARVESKFGLSIRRLEWLDDDDSWSLMGLDAQELDLNMVSEVALKLKEILVISCFALMLAFEHPLSSEQDTEAGPGVAACCDRICFNFSGYPVLYSCTLG</sequence>
<dbReference type="EMBL" id="OU503038">
    <property type="protein sequence ID" value="CAI9757822.1"/>
    <property type="molecule type" value="Genomic_DNA"/>
</dbReference>